<organism evidence="3 4">
    <name type="scientific">Stylonychia lemnae</name>
    <name type="common">Ciliate</name>
    <dbReference type="NCBI Taxonomy" id="5949"/>
    <lineage>
        <taxon>Eukaryota</taxon>
        <taxon>Sar</taxon>
        <taxon>Alveolata</taxon>
        <taxon>Ciliophora</taxon>
        <taxon>Intramacronucleata</taxon>
        <taxon>Spirotrichea</taxon>
        <taxon>Stichotrichia</taxon>
        <taxon>Sporadotrichida</taxon>
        <taxon>Oxytrichidae</taxon>
        <taxon>Stylonychinae</taxon>
        <taxon>Stylonychia</taxon>
    </lineage>
</organism>
<protein>
    <recommendedName>
        <fullName evidence="2">Transglycosylase SLT domain-containing protein</fullName>
    </recommendedName>
</protein>
<name>A0A077ZXX0_STYLE</name>
<dbReference type="Gene3D" id="1.10.530.10">
    <property type="match status" value="1"/>
</dbReference>
<reference evidence="3 4" key="1">
    <citation type="submission" date="2014-06" db="EMBL/GenBank/DDBJ databases">
        <authorList>
            <person name="Swart Estienne"/>
        </authorList>
    </citation>
    <scope>NUCLEOTIDE SEQUENCE [LARGE SCALE GENOMIC DNA]</scope>
    <source>
        <strain evidence="3 4">130c</strain>
    </source>
</reference>
<dbReference type="InterPro" id="IPR043992">
    <property type="entry name" value="SLT_3"/>
</dbReference>
<accession>A0A077ZXX0</accession>
<dbReference type="OMA" id="HAMNENT"/>
<dbReference type="OrthoDB" id="17373at2759"/>
<dbReference type="InParanoid" id="A0A077ZXX0"/>
<dbReference type="Proteomes" id="UP000039865">
    <property type="component" value="Unassembled WGS sequence"/>
</dbReference>
<gene>
    <name evidence="3" type="primary">Contig18715.g19875</name>
    <name evidence="3" type="ORF">STYLEM_3722</name>
</gene>
<dbReference type="AlphaFoldDB" id="A0A077ZXX0"/>
<evidence type="ECO:0000313" key="4">
    <source>
        <dbReference type="Proteomes" id="UP000039865"/>
    </source>
</evidence>
<dbReference type="EMBL" id="CCKQ01003608">
    <property type="protein sequence ID" value="CDW74740.1"/>
    <property type="molecule type" value="Genomic_DNA"/>
</dbReference>
<evidence type="ECO:0000256" key="1">
    <source>
        <dbReference type="SAM" id="SignalP"/>
    </source>
</evidence>
<dbReference type="InterPro" id="IPR023346">
    <property type="entry name" value="Lysozyme-like_dom_sf"/>
</dbReference>
<dbReference type="SUPFAM" id="SSF53955">
    <property type="entry name" value="Lysozyme-like"/>
    <property type="match status" value="1"/>
</dbReference>
<keyword evidence="4" id="KW-1185">Reference proteome</keyword>
<sequence length="159" mass="16803">MLGISKKALLLIALGLSIVIANTCGENCPSGKCTDCKCGTGRSDVNIAAECAKYTGWSQTCCQCIAKHESGGNSHAQLHNTNGSDDVGLWQINSSNWGQCSGGKAPCDVTSNLECAKKVYAWGGHTWKFWSTCSACGCCGKKEEAEFLKAEEVAAELIQ</sequence>
<proteinExistence type="predicted"/>
<evidence type="ECO:0000313" key="3">
    <source>
        <dbReference type="EMBL" id="CDW74740.1"/>
    </source>
</evidence>
<dbReference type="Pfam" id="PF18896">
    <property type="entry name" value="SLT_3"/>
    <property type="match status" value="1"/>
</dbReference>
<feature type="chain" id="PRO_5001729018" description="Transglycosylase SLT domain-containing protein" evidence="1">
    <location>
        <begin position="26"/>
        <end position="159"/>
    </location>
</feature>
<feature type="signal peptide" evidence="1">
    <location>
        <begin position="1"/>
        <end position="25"/>
    </location>
</feature>
<keyword evidence="1" id="KW-0732">Signal</keyword>
<evidence type="ECO:0000259" key="2">
    <source>
        <dbReference type="Pfam" id="PF18896"/>
    </source>
</evidence>
<feature type="domain" description="Transglycosylase SLT" evidence="2">
    <location>
        <begin position="55"/>
        <end position="132"/>
    </location>
</feature>